<proteinExistence type="predicted"/>
<comment type="caution">
    <text evidence="1">The sequence shown here is derived from an EMBL/GenBank/DDBJ whole genome shotgun (WGS) entry which is preliminary data.</text>
</comment>
<keyword evidence="2" id="KW-1185">Reference proteome</keyword>
<dbReference type="Proteomes" id="UP001187192">
    <property type="component" value="Unassembled WGS sequence"/>
</dbReference>
<dbReference type="AlphaFoldDB" id="A0AA88EIL6"/>
<accession>A0AA88EIL6</accession>
<dbReference type="EMBL" id="BTGU01021057">
    <property type="protein sequence ID" value="GMN75446.1"/>
    <property type="molecule type" value="Genomic_DNA"/>
</dbReference>
<reference evidence="1" key="1">
    <citation type="submission" date="2023-07" db="EMBL/GenBank/DDBJ databases">
        <title>draft genome sequence of fig (Ficus carica).</title>
        <authorList>
            <person name="Takahashi T."/>
            <person name="Nishimura K."/>
        </authorList>
    </citation>
    <scope>NUCLEOTIDE SEQUENCE</scope>
</reference>
<feature type="non-terminal residue" evidence="1">
    <location>
        <position position="1"/>
    </location>
</feature>
<organism evidence="1 2">
    <name type="scientific">Ficus carica</name>
    <name type="common">Common fig</name>
    <dbReference type="NCBI Taxonomy" id="3494"/>
    <lineage>
        <taxon>Eukaryota</taxon>
        <taxon>Viridiplantae</taxon>
        <taxon>Streptophyta</taxon>
        <taxon>Embryophyta</taxon>
        <taxon>Tracheophyta</taxon>
        <taxon>Spermatophyta</taxon>
        <taxon>Magnoliopsida</taxon>
        <taxon>eudicotyledons</taxon>
        <taxon>Gunneridae</taxon>
        <taxon>Pentapetalae</taxon>
        <taxon>rosids</taxon>
        <taxon>fabids</taxon>
        <taxon>Rosales</taxon>
        <taxon>Moraceae</taxon>
        <taxon>Ficeae</taxon>
        <taxon>Ficus</taxon>
    </lineage>
</organism>
<evidence type="ECO:0000313" key="1">
    <source>
        <dbReference type="EMBL" id="GMN75446.1"/>
    </source>
</evidence>
<name>A0AA88EIL6_FICCA</name>
<gene>
    <name evidence="1" type="ORF">TIFTF001_056523</name>
</gene>
<sequence length="144" mass="16370">MGFVCFYLVHVDSPGSVQAAAKEFVEGVERAFLLKAARYRPFQLYEISYRRKVLPLEIIKDEAYRPEIIEIERLLTCDLLLPDGNSPRAMIGNTWPSEVCFRVRESSKPTVINQHSVKLPGNNLLTISAVGNKTDMPMASIREW</sequence>
<evidence type="ECO:0000313" key="2">
    <source>
        <dbReference type="Proteomes" id="UP001187192"/>
    </source>
</evidence>
<protein>
    <submittedName>
        <fullName evidence="1">Uncharacterized protein</fullName>
    </submittedName>
</protein>